<dbReference type="SUPFAM" id="SSF52540">
    <property type="entry name" value="P-loop containing nucleoside triphosphate hydrolases"/>
    <property type="match status" value="1"/>
</dbReference>
<dbReference type="InterPro" id="IPR019734">
    <property type="entry name" value="TPR_rpt"/>
</dbReference>
<dbReference type="InterPro" id="IPR027417">
    <property type="entry name" value="P-loop_NTPase"/>
</dbReference>
<dbReference type="Pfam" id="PF00486">
    <property type="entry name" value="Trans_reg_C"/>
    <property type="match status" value="1"/>
</dbReference>
<evidence type="ECO:0000256" key="5">
    <source>
        <dbReference type="ARBA" id="ARBA00023163"/>
    </source>
</evidence>
<dbReference type="Gene3D" id="1.10.10.10">
    <property type="entry name" value="Winged helix-like DNA-binding domain superfamily/Winged helix DNA-binding domain"/>
    <property type="match status" value="1"/>
</dbReference>
<evidence type="ECO:0000313" key="8">
    <source>
        <dbReference type="EMBL" id="MBB6547374.1"/>
    </source>
</evidence>
<dbReference type="InterPro" id="IPR036388">
    <property type="entry name" value="WH-like_DNA-bd_sf"/>
</dbReference>
<dbReference type="SMART" id="SM01043">
    <property type="entry name" value="BTAD"/>
    <property type="match status" value="1"/>
</dbReference>
<dbReference type="GO" id="GO:0006355">
    <property type="term" value="P:regulation of DNA-templated transcription"/>
    <property type="evidence" value="ECO:0007669"/>
    <property type="project" value="InterPro"/>
</dbReference>
<evidence type="ECO:0000259" key="7">
    <source>
        <dbReference type="PROSITE" id="PS51755"/>
    </source>
</evidence>
<dbReference type="InterPro" id="IPR042197">
    <property type="entry name" value="Apaf_helical"/>
</dbReference>
<dbReference type="SMART" id="SM00862">
    <property type="entry name" value="Trans_reg_C"/>
    <property type="match status" value="1"/>
</dbReference>
<dbReference type="Pfam" id="PF00931">
    <property type="entry name" value="NB-ARC"/>
    <property type="match status" value="1"/>
</dbReference>
<dbReference type="CDD" id="cd15831">
    <property type="entry name" value="BTAD"/>
    <property type="match status" value="1"/>
</dbReference>
<dbReference type="Gene3D" id="1.25.40.10">
    <property type="entry name" value="Tetratricopeptide repeat domain"/>
    <property type="match status" value="2"/>
</dbReference>
<dbReference type="RefSeq" id="WP_185102026.1">
    <property type="nucleotide sequence ID" value="NZ_JACHMI010000001.1"/>
</dbReference>
<dbReference type="InterPro" id="IPR001867">
    <property type="entry name" value="OmpR/PhoB-type_DNA-bd"/>
</dbReference>
<dbReference type="EMBL" id="JACHMI010000001">
    <property type="protein sequence ID" value="MBB6547374.1"/>
    <property type="molecule type" value="Genomic_DNA"/>
</dbReference>
<keyword evidence="3" id="KW-0805">Transcription regulation</keyword>
<dbReference type="SMART" id="SM00028">
    <property type="entry name" value="TPR"/>
    <property type="match status" value="3"/>
</dbReference>
<dbReference type="PANTHER" id="PTHR35807">
    <property type="entry name" value="TRANSCRIPTIONAL REGULATOR REDD-RELATED"/>
    <property type="match status" value="1"/>
</dbReference>
<accession>A0A7X0NPR8</accession>
<dbReference type="Gene3D" id="1.10.8.430">
    <property type="entry name" value="Helical domain of apoptotic protease-activating factors"/>
    <property type="match status" value="1"/>
</dbReference>
<dbReference type="InterPro" id="IPR016032">
    <property type="entry name" value="Sig_transdc_resp-reg_C-effctor"/>
</dbReference>
<protein>
    <submittedName>
        <fullName evidence="8">DNA-binding SARP family transcriptional activator/tetratricopeptide (TPR) repeat protein</fullName>
    </submittedName>
</protein>
<keyword evidence="4 6" id="KW-0238">DNA-binding</keyword>
<dbReference type="SUPFAM" id="SSF46894">
    <property type="entry name" value="C-terminal effector domain of the bipartite response regulators"/>
    <property type="match status" value="1"/>
</dbReference>
<dbReference type="GO" id="GO:0000160">
    <property type="term" value="P:phosphorelay signal transduction system"/>
    <property type="evidence" value="ECO:0007669"/>
    <property type="project" value="InterPro"/>
</dbReference>
<comment type="similarity">
    <text evidence="1">Belongs to the AfsR/DnrI/RedD regulatory family.</text>
</comment>
<dbReference type="GO" id="GO:0003677">
    <property type="term" value="F:DNA binding"/>
    <property type="evidence" value="ECO:0007669"/>
    <property type="project" value="UniProtKB-UniRule"/>
</dbReference>
<keyword evidence="5" id="KW-0804">Transcription</keyword>
<dbReference type="InterPro" id="IPR005158">
    <property type="entry name" value="BTAD"/>
</dbReference>
<dbReference type="Pfam" id="PF03704">
    <property type="entry name" value="BTAD"/>
    <property type="match status" value="1"/>
</dbReference>
<feature type="domain" description="OmpR/PhoB-type" evidence="7">
    <location>
        <begin position="1"/>
        <end position="94"/>
    </location>
</feature>
<dbReference type="Pfam" id="PF13424">
    <property type="entry name" value="TPR_12"/>
    <property type="match status" value="2"/>
</dbReference>
<dbReference type="InterPro" id="IPR051677">
    <property type="entry name" value="AfsR-DnrI-RedD_regulator"/>
</dbReference>
<evidence type="ECO:0000313" key="9">
    <source>
        <dbReference type="Proteomes" id="UP000565579"/>
    </source>
</evidence>
<evidence type="ECO:0000256" key="4">
    <source>
        <dbReference type="ARBA" id="ARBA00023125"/>
    </source>
</evidence>
<dbReference type="AlphaFoldDB" id="A0A7X0NPR8"/>
<gene>
    <name evidence="8" type="ORF">HD593_002169</name>
</gene>
<dbReference type="PROSITE" id="PS51755">
    <property type="entry name" value="OMPR_PHOB"/>
    <property type="match status" value="1"/>
</dbReference>
<keyword evidence="2" id="KW-0677">Repeat</keyword>
<feature type="DNA-binding region" description="OmpR/PhoB-type" evidence="6">
    <location>
        <begin position="1"/>
        <end position="94"/>
    </location>
</feature>
<dbReference type="InterPro" id="IPR002182">
    <property type="entry name" value="NB-ARC"/>
</dbReference>
<name>A0A7X0NPR8_9ACTN</name>
<dbReference type="PANTHER" id="PTHR35807:SF1">
    <property type="entry name" value="TRANSCRIPTIONAL REGULATOR REDD"/>
    <property type="match status" value="1"/>
</dbReference>
<dbReference type="GO" id="GO:0043531">
    <property type="term" value="F:ADP binding"/>
    <property type="evidence" value="ECO:0007669"/>
    <property type="project" value="InterPro"/>
</dbReference>
<proteinExistence type="inferred from homology"/>
<dbReference type="InterPro" id="IPR011990">
    <property type="entry name" value="TPR-like_helical_dom_sf"/>
</dbReference>
<dbReference type="SUPFAM" id="SSF48452">
    <property type="entry name" value="TPR-like"/>
    <property type="match status" value="2"/>
</dbReference>
<evidence type="ECO:0000256" key="1">
    <source>
        <dbReference type="ARBA" id="ARBA00005820"/>
    </source>
</evidence>
<sequence length="954" mass="102213">MSDPELRFSVLGPVRAWRGGVEVDAGSPQQRLVLAVLLVAGGRVVSQDQLLDAVWGESRPRSAVGTLRTYVSRLRAALGAEVIASTGSGYALTAGTSDLAELDELARQGRHREALALWQGESLAGLDGGYAHAQRARLAERRLTLLERRLSEDVEAGRHAEVVTELTTLCAEHPVRERLACLLMLALYRSGRQAEAIGVFTDLRKLLAEELGVDPSPEPAELYQRIITADPGLCAEPGERARAATPVPRQLPADMTDFTGRQPDIDQVTRALTEANGSALVISAVAGAGGMGKTTLAVHVAHRLAARYPDGQLFVDLQGAGPRPPAARDVLGGFLRALGVDLAEVSEDLEERAALYRSLLAERRVLVLLDNAASAAQVRPLLPGAAGCAVLVTSRARLAGLSGARHLGLAAMRPDEALALLAKVVGEERVAAEREAAQELMRACGYLPLAIRIVASRLAARPGWSLARMRDRMADERRRLSELRVDDLAVEATFALGYDQLDEAHAAAFRLLAVPNAADLPLPAAAAVLGVAEEEAEELCEALVNVHLMESPAPGRYRHHDLLKLYARARLDGQEESRRAALDRLLGHYLAAMAWIVDVMYPGDPALGFGTTTGARPSFADLDAAIAWGQAEEEGMLGCLRQIAGTPGAALRDAVSLLDMMSLVFDFESSPTGYEQVAERLVTAAAERGDRIAEAHARRKRGEILYARRAAGAAAEEARAVRECAEARPADHASAVNLLAMLAHDRRAHDEAIALYIEAIEIWRALGHRSEEAICRGNLAMVLAEAGRGEEGVEVAELAVGVTRELGGGRPNPQILYQLAVALGAAGRPEEALAGFGGSRAEFRRLGQYTWEGLTLRRMAETYLAMGRPDRAVDHAEEALAMLREADQGWMGAKALAVLGRALTALGRRGRARACLTRALAIMEEKGLPDADDVRALLSRLDPPVYCSASEPQV</sequence>
<dbReference type="Gene3D" id="3.40.50.300">
    <property type="entry name" value="P-loop containing nucleotide triphosphate hydrolases"/>
    <property type="match status" value="1"/>
</dbReference>
<dbReference type="Proteomes" id="UP000565579">
    <property type="component" value="Unassembled WGS sequence"/>
</dbReference>
<reference evidence="8 9" key="1">
    <citation type="submission" date="2020-08" db="EMBL/GenBank/DDBJ databases">
        <title>Sequencing the genomes of 1000 actinobacteria strains.</title>
        <authorList>
            <person name="Klenk H.-P."/>
        </authorList>
    </citation>
    <scope>NUCLEOTIDE SEQUENCE [LARGE SCALE GENOMIC DNA]</scope>
    <source>
        <strain evidence="8 9">DSM 43768</strain>
    </source>
</reference>
<organism evidence="8 9">
    <name type="scientific">Nonomuraea rubra</name>
    <dbReference type="NCBI Taxonomy" id="46180"/>
    <lineage>
        <taxon>Bacteria</taxon>
        <taxon>Bacillati</taxon>
        <taxon>Actinomycetota</taxon>
        <taxon>Actinomycetes</taxon>
        <taxon>Streptosporangiales</taxon>
        <taxon>Streptosporangiaceae</taxon>
        <taxon>Nonomuraea</taxon>
    </lineage>
</organism>
<dbReference type="PRINTS" id="PR00364">
    <property type="entry name" value="DISEASERSIST"/>
</dbReference>
<evidence type="ECO:0000256" key="6">
    <source>
        <dbReference type="PROSITE-ProRule" id="PRU01091"/>
    </source>
</evidence>
<evidence type="ECO:0000256" key="3">
    <source>
        <dbReference type="ARBA" id="ARBA00023015"/>
    </source>
</evidence>
<comment type="caution">
    <text evidence="8">The sequence shown here is derived from an EMBL/GenBank/DDBJ whole genome shotgun (WGS) entry which is preliminary data.</text>
</comment>
<keyword evidence="9" id="KW-1185">Reference proteome</keyword>
<evidence type="ECO:0000256" key="2">
    <source>
        <dbReference type="ARBA" id="ARBA00022737"/>
    </source>
</evidence>